<evidence type="ECO:0000313" key="3">
    <source>
        <dbReference type="Proteomes" id="UP000540423"/>
    </source>
</evidence>
<dbReference type="EMBL" id="JACHEM010000005">
    <property type="protein sequence ID" value="MBB6435875.1"/>
    <property type="molecule type" value="Genomic_DNA"/>
</dbReference>
<sequence>MSWDFAEAVSKSASAAMAPIATVQPNDPSAGPGARASGVGGRVAAAGRPVEPPSPGVPGALIQ</sequence>
<feature type="compositionally biased region" description="Low complexity" evidence="1">
    <location>
        <begin position="28"/>
        <end position="49"/>
    </location>
</feature>
<evidence type="ECO:0000313" key="2">
    <source>
        <dbReference type="EMBL" id="MBB6435875.1"/>
    </source>
</evidence>
<protein>
    <submittedName>
        <fullName evidence="2">Uncharacterized protein</fullName>
    </submittedName>
</protein>
<proteinExistence type="predicted"/>
<gene>
    <name evidence="2" type="ORF">HNQ79_002338</name>
</gene>
<feature type="region of interest" description="Disordered" evidence="1">
    <location>
        <begin position="1"/>
        <end position="63"/>
    </location>
</feature>
<reference evidence="2 3" key="1">
    <citation type="submission" date="2020-08" db="EMBL/GenBank/DDBJ databases">
        <title>Genomic Encyclopedia of Type Strains, Phase IV (KMG-IV): sequencing the most valuable type-strain genomes for metagenomic binning, comparative biology and taxonomic classification.</title>
        <authorList>
            <person name="Goeker M."/>
        </authorList>
    </citation>
    <scope>NUCLEOTIDE SEQUENCE [LARGE SCALE GENOMIC DNA]</scope>
    <source>
        <strain evidence="2 3">DSM 40141</strain>
    </source>
</reference>
<keyword evidence="3" id="KW-1185">Reference proteome</keyword>
<dbReference type="Proteomes" id="UP000540423">
    <property type="component" value="Unassembled WGS sequence"/>
</dbReference>
<name>A0A7X0HDZ5_9ACTN</name>
<evidence type="ECO:0000256" key="1">
    <source>
        <dbReference type="SAM" id="MobiDB-lite"/>
    </source>
</evidence>
<organism evidence="2 3">
    <name type="scientific">Streptomyces candidus</name>
    <dbReference type="NCBI Taxonomy" id="67283"/>
    <lineage>
        <taxon>Bacteria</taxon>
        <taxon>Bacillati</taxon>
        <taxon>Actinomycetota</taxon>
        <taxon>Actinomycetes</taxon>
        <taxon>Kitasatosporales</taxon>
        <taxon>Streptomycetaceae</taxon>
        <taxon>Streptomyces</taxon>
    </lineage>
</organism>
<comment type="caution">
    <text evidence="2">The sequence shown here is derived from an EMBL/GenBank/DDBJ whole genome shotgun (WGS) entry which is preliminary data.</text>
</comment>
<dbReference type="AlphaFoldDB" id="A0A7X0HDZ5"/>
<accession>A0A7X0HDZ5</accession>